<name>A0A0F9BA92_9ZZZZ</name>
<feature type="region of interest" description="Disordered" evidence="1">
    <location>
        <begin position="50"/>
        <end position="69"/>
    </location>
</feature>
<evidence type="ECO:0000256" key="1">
    <source>
        <dbReference type="SAM" id="MobiDB-lite"/>
    </source>
</evidence>
<proteinExistence type="predicted"/>
<comment type="caution">
    <text evidence="2">The sequence shown here is derived from an EMBL/GenBank/DDBJ whole genome shotgun (WGS) entry which is preliminary data.</text>
</comment>
<organism evidence="2">
    <name type="scientific">marine sediment metagenome</name>
    <dbReference type="NCBI Taxonomy" id="412755"/>
    <lineage>
        <taxon>unclassified sequences</taxon>
        <taxon>metagenomes</taxon>
        <taxon>ecological metagenomes</taxon>
    </lineage>
</organism>
<dbReference type="AlphaFoldDB" id="A0A0F9BA92"/>
<protein>
    <submittedName>
        <fullName evidence="2">Uncharacterized protein</fullName>
    </submittedName>
</protein>
<reference evidence="2" key="1">
    <citation type="journal article" date="2015" name="Nature">
        <title>Complex archaea that bridge the gap between prokaryotes and eukaryotes.</title>
        <authorList>
            <person name="Spang A."/>
            <person name="Saw J.H."/>
            <person name="Jorgensen S.L."/>
            <person name="Zaremba-Niedzwiedzka K."/>
            <person name="Martijn J."/>
            <person name="Lind A.E."/>
            <person name="van Eijk R."/>
            <person name="Schleper C."/>
            <person name="Guy L."/>
            <person name="Ettema T.J."/>
        </authorList>
    </citation>
    <scope>NUCLEOTIDE SEQUENCE</scope>
</reference>
<gene>
    <name evidence="2" type="ORF">LCGC14_2474140</name>
</gene>
<sequence>MSPYEALVLIALLLAIAAEWVAYREERERPRRRERQRAVAANRWPRLHVATGSGRRDYPPVSPTPRRSKTIYASVRYRGRAKPTPVLDPFD</sequence>
<evidence type="ECO:0000313" key="2">
    <source>
        <dbReference type="EMBL" id="KKL18575.1"/>
    </source>
</evidence>
<dbReference type="EMBL" id="LAZR01038815">
    <property type="protein sequence ID" value="KKL18575.1"/>
    <property type="molecule type" value="Genomic_DNA"/>
</dbReference>
<accession>A0A0F9BA92</accession>